<keyword evidence="5 11" id="KW-0812">Transmembrane</keyword>
<feature type="transmembrane region" description="Helical" evidence="11">
    <location>
        <begin position="173"/>
        <end position="192"/>
    </location>
</feature>
<keyword evidence="10" id="KW-0675">Receptor</keyword>
<evidence type="ECO:0000256" key="1">
    <source>
        <dbReference type="ARBA" id="ARBA00004141"/>
    </source>
</evidence>
<organism evidence="12">
    <name type="scientific">viral metagenome</name>
    <dbReference type="NCBI Taxonomy" id="1070528"/>
    <lineage>
        <taxon>unclassified sequences</taxon>
        <taxon>metagenomes</taxon>
        <taxon>organismal metagenomes</taxon>
    </lineage>
</organism>
<evidence type="ECO:0000256" key="3">
    <source>
        <dbReference type="ARBA" id="ARBA00022543"/>
    </source>
</evidence>
<evidence type="ECO:0000256" key="6">
    <source>
        <dbReference type="ARBA" id="ARBA00022925"/>
    </source>
</evidence>
<keyword evidence="7 11" id="KW-1133">Transmembrane helix</keyword>
<keyword evidence="3" id="KW-0600">Photoreceptor protein</keyword>
<evidence type="ECO:0000256" key="4">
    <source>
        <dbReference type="ARBA" id="ARBA00022606"/>
    </source>
</evidence>
<proteinExistence type="inferred from homology"/>
<dbReference type="Gene3D" id="1.20.1070.10">
    <property type="entry name" value="Rhodopsin 7-helix transmembrane proteins"/>
    <property type="match status" value="1"/>
</dbReference>
<dbReference type="InterPro" id="IPR018229">
    <property type="entry name" value="Rhodopsin_retinal_BS"/>
</dbReference>
<feature type="transmembrane region" description="Helical" evidence="11">
    <location>
        <begin position="6"/>
        <end position="27"/>
    </location>
</feature>
<dbReference type="InterPro" id="IPR001425">
    <property type="entry name" value="Arc/bac/fun_rhodopsins"/>
</dbReference>
<evidence type="ECO:0000256" key="11">
    <source>
        <dbReference type="SAM" id="Phobius"/>
    </source>
</evidence>
<dbReference type="PROSITE" id="PS00950">
    <property type="entry name" value="BACTERIAL_OPSIN_1"/>
    <property type="match status" value="1"/>
</dbReference>
<feature type="transmembrane region" description="Helical" evidence="11">
    <location>
        <begin position="39"/>
        <end position="62"/>
    </location>
</feature>
<dbReference type="EMBL" id="MN740298">
    <property type="protein sequence ID" value="QHT98943.1"/>
    <property type="molecule type" value="Genomic_DNA"/>
</dbReference>
<comment type="subcellular location">
    <subcellularLocation>
        <location evidence="1">Membrane</location>
        <topology evidence="1">Multi-pass membrane protein</topology>
    </subcellularLocation>
</comment>
<feature type="transmembrane region" description="Helical" evidence="11">
    <location>
        <begin position="115"/>
        <end position="134"/>
    </location>
</feature>
<evidence type="ECO:0000256" key="10">
    <source>
        <dbReference type="ARBA" id="ARBA00023170"/>
    </source>
</evidence>
<evidence type="ECO:0000256" key="5">
    <source>
        <dbReference type="ARBA" id="ARBA00022692"/>
    </source>
</evidence>
<name>A0A6C0J5N5_9ZZZZ</name>
<dbReference type="AlphaFoldDB" id="A0A6C0J5N5"/>
<dbReference type="GO" id="GO:0007602">
    <property type="term" value="P:phototransduction"/>
    <property type="evidence" value="ECO:0007669"/>
    <property type="project" value="UniProtKB-KW"/>
</dbReference>
<dbReference type="SMART" id="SM01021">
    <property type="entry name" value="Bac_rhodopsin"/>
    <property type="match status" value="1"/>
</dbReference>
<accession>A0A6C0J5N5</accession>
<evidence type="ECO:0000313" key="12">
    <source>
        <dbReference type="EMBL" id="QHT98943.1"/>
    </source>
</evidence>
<feature type="transmembrane region" description="Helical" evidence="11">
    <location>
        <begin position="74"/>
        <end position="94"/>
    </location>
</feature>
<evidence type="ECO:0000256" key="9">
    <source>
        <dbReference type="ARBA" id="ARBA00023136"/>
    </source>
</evidence>
<keyword evidence="4" id="KW-0716">Sensory transduction</keyword>
<keyword evidence="9 11" id="KW-0472">Membrane</keyword>
<evidence type="ECO:0000256" key="7">
    <source>
        <dbReference type="ARBA" id="ARBA00022989"/>
    </source>
</evidence>
<dbReference type="Pfam" id="PF01036">
    <property type="entry name" value="Bac_rhodopsin"/>
    <property type="match status" value="1"/>
</dbReference>
<feature type="transmembrane region" description="Helical" evidence="11">
    <location>
        <begin position="198"/>
        <end position="218"/>
    </location>
</feature>
<keyword evidence="8" id="KW-0157">Chromophore</keyword>
<reference evidence="12" key="1">
    <citation type="journal article" date="2020" name="Nature">
        <title>Giant virus diversity and host interactions through global metagenomics.</title>
        <authorList>
            <person name="Schulz F."/>
            <person name="Roux S."/>
            <person name="Paez-Espino D."/>
            <person name="Jungbluth S."/>
            <person name="Walsh D.A."/>
            <person name="Denef V.J."/>
            <person name="McMahon K.D."/>
            <person name="Konstantinidis K.T."/>
            <person name="Eloe-Fadrosh E.A."/>
            <person name="Kyrpides N.C."/>
            <person name="Woyke T."/>
        </authorList>
    </citation>
    <scope>NUCLEOTIDE SEQUENCE</scope>
    <source>
        <strain evidence="12">GVMAG-M-3300025695-21</strain>
    </source>
</reference>
<evidence type="ECO:0000256" key="8">
    <source>
        <dbReference type="ARBA" id="ARBA00022991"/>
    </source>
</evidence>
<keyword evidence="6" id="KW-0681">Retinal protein</keyword>
<dbReference type="GO" id="GO:0009881">
    <property type="term" value="F:photoreceptor activity"/>
    <property type="evidence" value="ECO:0007669"/>
    <property type="project" value="UniProtKB-KW"/>
</dbReference>
<protein>
    <submittedName>
        <fullName evidence="12">Uncharacterized protein</fullName>
    </submittedName>
</protein>
<dbReference type="GO" id="GO:0016020">
    <property type="term" value="C:membrane"/>
    <property type="evidence" value="ECO:0007669"/>
    <property type="project" value="UniProtKB-SubCell"/>
</dbReference>
<comment type="similarity">
    <text evidence="2">Belongs to the archaeal/bacterial/fungal opsin family.</text>
</comment>
<dbReference type="SUPFAM" id="SSF81321">
    <property type="entry name" value="Family A G protein-coupled receptor-like"/>
    <property type="match status" value="1"/>
</dbReference>
<dbReference type="GO" id="GO:0005216">
    <property type="term" value="F:monoatomic ion channel activity"/>
    <property type="evidence" value="ECO:0007669"/>
    <property type="project" value="InterPro"/>
</dbReference>
<evidence type="ECO:0000256" key="2">
    <source>
        <dbReference type="ARBA" id="ARBA00008130"/>
    </source>
</evidence>
<feature type="transmembrane region" description="Helical" evidence="11">
    <location>
        <begin position="140"/>
        <end position="161"/>
    </location>
</feature>
<sequence length="225" mass="26643">MKVEITTYFSIVVQIIALFVGIHGFFIELEDKHKILYDILAIETIVQFVELFVYIFFLRTMIKTSLDKMVTIRYYDWFITTPIMLITLITFLKYKETIINNEKPIIFKEFIIENYNNIILIILLNFFMLLFGYLGEIKIINNSFAVFIGFIFLAITFYIIYKEYALSSKELTVFYVFAFIWSIYGIAAMMGTVSKNNIINILDLFAKNFFGFYIYYVIRSQSSIL</sequence>